<name>A0AAD3Y9B6_9TREE</name>
<dbReference type="Proteomes" id="UP001222932">
    <property type="component" value="Unassembled WGS sequence"/>
</dbReference>
<gene>
    <name evidence="1" type="ORF">CspeluHIS016_0103990</name>
</gene>
<reference evidence="1" key="1">
    <citation type="journal article" date="2023" name="BMC Genomics">
        <title>Chromosome-level genome assemblies of Cutaneotrichosporon spp. (Trichosporonales, Basidiomycota) reveal imbalanced evolution between nucleotide sequences and chromosome synteny.</title>
        <authorList>
            <person name="Kobayashi Y."/>
            <person name="Kayamori A."/>
            <person name="Aoki K."/>
            <person name="Shiwa Y."/>
            <person name="Matsutani M."/>
            <person name="Fujita N."/>
            <person name="Sugita T."/>
            <person name="Iwasaki W."/>
            <person name="Tanaka N."/>
            <person name="Takashima M."/>
        </authorList>
    </citation>
    <scope>NUCLEOTIDE SEQUENCE</scope>
    <source>
        <strain evidence="1">HIS016</strain>
    </source>
</reference>
<dbReference type="EMBL" id="BTCM01000001">
    <property type="protein sequence ID" value="GMK53813.1"/>
    <property type="molecule type" value="Genomic_DNA"/>
</dbReference>
<dbReference type="PANTHER" id="PTHR21974:SF2">
    <property type="entry name" value="RE15880P"/>
    <property type="match status" value="1"/>
</dbReference>
<evidence type="ECO:0000313" key="1">
    <source>
        <dbReference type="EMBL" id="GMK53813.1"/>
    </source>
</evidence>
<organism evidence="1 2">
    <name type="scientific">Cutaneotrichosporon spelunceum</name>
    <dbReference type="NCBI Taxonomy" id="1672016"/>
    <lineage>
        <taxon>Eukaryota</taxon>
        <taxon>Fungi</taxon>
        <taxon>Dikarya</taxon>
        <taxon>Basidiomycota</taxon>
        <taxon>Agaricomycotina</taxon>
        <taxon>Tremellomycetes</taxon>
        <taxon>Trichosporonales</taxon>
        <taxon>Trichosporonaceae</taxon>
        <taxon>Cutaneotrichosporon</taxon>
    </lineage>
</organism>
<sequence>MPVSPADVAEHRTLAAQLGATAYAAPSLAQVRAQAQRVSAALAADEAALDALTRRTAKELEDWRDIETRTLKRLWVRVKHPVHGRERLTALEAREEAEYVAARTEQLAATARLSLLKDQATVLGDQMGQLEHAAEANAHAAAAMQALYTRVFDGPSPAFPHEDAAEAVFADAVRAYEAAQGASWAEGEALRLLGEADRRLASAIKTTREATDFATINAYGGPQNFDILERSELAGAQRDADQARLLVQQASQVLPGMPGIQAVDLPKGNIIADVFFDSSWSELAFRTRIDAADTQLLNTRKSLGAIIEQVQRQVGTSSPAAQAALQRLEHARANLFELRRNIMNSL</sequence>
<keyword evidence="2" id="KW-1185">Reference proteome</keyword>
<accession>A0AAD3Y9B6</accession>
<evidence type="ECO:0000313" key="2">
    <source>
        <dbReference type="Proteomes" id="UP001222932"/>
    </source>
</evidence>
<reference evidence="1" key="2">
    <citation type="submission" date="2023-06" db="EMBL/GenBank/DDBJ databases">
        <authorList>
            <person name="Kobayashi Y."/>
            <person name="Kayamori A."/>
            <person name="Aoki K."/>
            <person name="Shiwa Y."/>
            <person name="Fujita N."/>
            <person name="Sugita T."/>
            <person name="Iwasaki W."/>
            <person name="Tanaka N."/>
            <person name="Takashima M."/>
        </authorList>
    </citation>
    <scope>NUCLEOTIDE SEQUENCE</scope>
    <source>
        <strain evidence="1">HIS016</strain>
    </source>
</reference>
<proteinExistence type="predicted"/>
<comment type="caution">
    <text evidence="1">The sequence shown here is derived from an EMBL/GenBank/DDBJ whole genome shotgun (WGS) entry which is preliminary data.</text>
</comment>
<protein>
    <submittedName>
        <fullName evidence="1">Uncharacterized protein</fullName>
    </submittedName>
</protein>
<dbReference type="PANTHER" id="PTHR21974">
    <property type="entry name" value="RE15880P"/>
    <property type="match status" value="1"/>
</dbReference>
<dbReference type="AlphaFoldDB" id="A0AAD3Y9B6"/>